<accession>A0A2T4U2M0</accession>
<gene>
    <name evidence="2" type="ORF">C6Y45_15425</name>
</gene>
<dbReference type="GO" id="GO:0003677">
    <property type="term" value="F:DNA binding"/>
    <property type="evidence" value="ECO:0007669"/>
    <property type="project" value="InterPro"/>
</dbReference>
<dbReference type="EMBL" id="PZJJ01000039">
    <property type="protein sequence ID" value="PTL37651.1"/>
    <property type="molecule type" value="Genomic_DNA"/>
</dbReference>
<protein>
    <submittedName>
        <fullName evidence="2">Excisionase</fullName>
    </submittedName>
</protein>
<evidence type="ECO:0000313" key="2">
    <source>
        <dbReference type="EMBL" id="PTL37651.1"/>
    </source>
</evidence>
<comment type="caution">
    <text evidence="2">The sequence shown here is derived from an EMBL/GenBank/DDBJ whole genome shotgun (WGS) entry which is preliminary data.</text>
</comment>
<dbReference type="AlphaFoldDB" id="A0A2T4U2M0"/>
<organism evidence="2 3">
    <name type="scientific">Alkalicoccus saliphilus</name>
    <dbReference type="NCBI Taxonomy" id="200989"/>
    <lineage>
        <taxon>Bacteria</taxon>
        <taxon>Bacillati</taxon>
        <taxon>Bacillota</taxon>
        <taxon>Bacilli</taxon>
        <taxon>Bacillales</taxon>
        <taxon>Bacillaceae</taxon>
        <taxon>Alkalicoccus</taxon>
    </lineage>
</organism>
<dbReference type="Pfam" id="PF12728">
    <property type="entry name" value="HTH_17"/>
    <property type="match status" value="1"/>
</dbReference>
<proteinExistence type="predicted"/>
<dbReference type="NCBIfam" id="TIGR01764">
    <property type="entry name" value="excise"/>
    <property type="match status" value="1"/>
</dbReference>
<sequence length="103" mass="12174">MFNIQVDDDVIKDKLEAAINERVEELAKQKYFMTYQELAAYLSISKPVIEDRLIKNGLKYYRVGSKYLFKKDEVDQFLDEMTASMTATDNDLKIYKRMQSDQK</sequence>
<evidence type="ECO:0000259" key="1">
    <source>
        <dbReference type="Pfam" id="PF12728"/>
    </source>
</evidence>
<keyword evidence="3" id="KW-1185">Reference proteome</keyword>
<reference evidence="2 3" key="1">
    <citation type="submission" date="2018-03" db="EMBL/GenBank/DDBJ databases">
        <title>Alkalicoccus saliphilus sp. nov., isolated from a mineral pool.</title>
        <authorList>
            <person name="Zhao B."/>
        </authorList>
    </citation>
    <scope>NUCLEOTIDE SEQUENCE [LARGE SCALE GENOMIC DNA]</scope>
    <source>
        <strain evidence="2 3">6AG</strain>
    </source>
</reference>
<evidence type="ECO:0000313" key="3">
    <source>
        <dbReference type="Proteomes" id="UP000240509"/>
    </source>
</evidence>
<dbReference type="Proteomes" id="UP000240509">
    <property type="component" value="Unassembled WGS sequence"/>
</dbReference>
<dbReference type="OrthoDB" id="2875226at2"/>
<dbReference type="InterPro" id="IPR041657">
    <property type="entry name" value="HTH_17"/>
</dbReference>
<dbReference type="InterPro" id="IPR010093">
    <property type="entry name" value="SinI_DNA-bd"/>
</dbReference>
<dbReference type="RefSeq" id="WP_107586114.1">
    <property type="nucleotide sequence ID" value="NZ_PZJJ01000039.1"/>
</dbReference>
<name>A0A2T4U2M0_9BACI</name>
<feature type="domain" description="Helix-turn-helix" evidence="1">
    <location>
        <begin position="33"/>
        <end position="80"/>
    </location>
</feature>